<dbReference type="PROSITE" id="PS00028">
    <property type="entry name" value="ZINC_FINGER_C2H2_1"/>
    <property type="match status" value="4"/>
</dbReference>
<dbReference type="EMBL" id="JACVVK020000009">
    <property type="protein sequence ID" value="KAK7505662.1"/>
    <property type="molecule type" value="Genomic_DNA"/>
</dbReference>
<feature type="compositionally biased region" description="Polar residues" evidence="7">
    <location>
        <begin position="49"/>
        <end position="65"/>
    </location>
</feature>
<feature type="compositionally biased region" description="Basic and acidic residues" evidence="7">
    <location>
        <begin position="97"/>
        <end position="119"/>
    </location>
</feature>
<evidence type="ECO:0000313" key="9">
    <source>
        <dbReference type="EMBL" id="KAK7505662.1"/>
    </source>
</evidence>
<dbReference type="SMART" id="SM00355">
    <property type="entry name" value="ZnF_C2H2"/>
    <property type="match status" value="9"/>
</dbReference>
<dbReference type="InterPro" id="IPR013087">
    <property type="entry name" value="Znf_C2H2_type"/>
</dbReference>
<reference evidence="9 10" key="1">
    <citation type="journal article" date="2023" name="Sci. Data">
        <title>Genome assembly of the Korean intertidal mud-creeper Batillaria attramentaria.</title>
        <authorList>
            <person name="Patra A.K."/>
            <person name="Ho P.T."/>
            <person name="Jun S."/>
            <person name="Lee S.J."/>
            <person name="Kim Y."/>
            <person name="Won Y.J."/>
        </authorList>
    </citation>
    <scope>NUCLEOTIDE SEQUENCE [LARGE SCALE GENOMIC DNA]</scope>
    <source>
        <strain evidence="9">Wonlab-2016</strain>
    </source>
</reference>
<accession>A0ABD0M380</accession>
<evidence type="ECO:0000256" key="6">
    <source>
        <dbReference type="ARBA" id="ARBA00023242"/>
    </source>
</evidence>
<feature type="compositionally biased region" description="Polar residues" evidence="7">
    <location>
        <begin position="1136"/>
        <end position="1145"/>
    </location>
</feature>
<evidence type="ECO:0000256" key="3">
    <source>
        <dbReference type="ARBA" id="ARBA00022737"/>
    </source>
</evidence>
<feature type="compositionally biased region" description="Basic and acidic residues" evidence="7">
    <location>
        <begin position="1222"/>
        <end position="1247"/>
    </location>
</feature>
<comment type="subcellular location">
    <subcellularLocation>
        <location evidence="1">Nucleus</location>
    </subcellularLocation>
</comment>
<evidence type="ECO:0000313" key="10">
    <source>
        <dbReference type="Proteomes" id="UP001519460"/>
    </source>
</evidence>
<feature type="region of interest" description="Disordered" evidence="7">
    <location>
        <begin position="1"/>
        <end position="313"/>
    </location>
</feature>
<feature type="region of interest" description="Disordered" evidence="7">
    <location>
        <begin position="980"/>
        <end position="1011"/>
    </location>
</feature>
<gene>
    <name evidence="9" type="ORF">BaRGS_00002933</name>
</gene>
<evidence type="ECO:0000256" key="4">
    <source>
        <dbReference type="ARBA" id="ARBA00022771"/>
    </source>
</evidence>
<name>A0ABD0M380_9CAEN</name>
<evidence type="ECO:0000259" key="8">
    <source>
        <dbReference type="PROSITE" id="PS00028"/>
    </source>
</evidence>
<evidence type="ECO:0000256" key="5">
    <source>
        <dbReference type="ARBA" id="ARBA00022833"/>
    </source>
</evidence>
<feature type="compositionally biased region" description="Polar residues" evidence="7">
    <location>
        <begin position="981"/>
        <end position="1001"/>
    </location>
</feature>
<feature type="compositionally biased region" description="Basic and acidic residues" evidence="7">
    <location>
        <begin position="1283"/>
        <end position="1296"/>
    </location>
</feature>
<keyword evidence="4" id="KW-0863">Zinc-finger</keyword>
<feature type="domain" description="C2H2-type" evidence="8">
    <location>
        <begin position="862"/>
        <end position="882"/>
    </location>
</feature>
<feature type="domain" description="C2H2-type" evidence="8">
    <location>
        <begin position="823"/>
        <end position="844"/>
    </location>
</feature>
<keyword evidence="5" id="KW-0862">Zinc</keyword>
<evidence type="ECO:0000256" key="2">
    <source>
        <dbReference type="ARBA" id="ARBA00022723"/>
    </source>
</evidence>
<dbReference type="GO" id="GO:0005634">
    <property type="term" value="C:nucleus"/>
    <property type="evidence" value="ECO:0007669"/>
    <property type="project" value="UniProtKB-SubCell"/>
</dbReference>
<feature type="region of interest" description="Disordered" evidence="7">
    <location>
        <begin position="1120"/>
        <end position="1354"/>
    </location>
</feature>
<feature type="compositionally biased region" description="Basic and acidic residues" evidence="7">
    <location>
        <begin position="1306"/>
        <end position="1324"/>
    </location>
</feature>
<sequence>MEVDTLAGDDVPPPLSPQASSAPPEKVVEEDDSLGYTITMNECDDDSNESSAASHSRTATPSAEQDSADSRDAQPPRLKKFPENGDGASKQDAGDFDFSKEKTKSGKQTAADKDAERTPDINGVSQSSEDGEVVEEIDRKKTKKGERPEVDPSDVEAASASEAAVEEPHEKDTTEKERTDKLLESESKIEESSKSEETVAGKSDPKHNDEKKNDSNRQKHESGKERDSDEEKNKADGKKDVSDSEKGDNNERKIDTDREKHAEGKKDGDKKNNDNDQKEDHERGKGENVAEKENSMKSGGSNSNSPHTSPDIGQAVLGSAKLALAGKLASTGSFMGKSNSMVLDARSGVSVPYVPASSTTSLLSSTAGVRLVLPSGGQGQVMYIPNSGTFLTSPATGFPGTSTRVSIGSSTNPILIPAINASISSAGVSQSYFVAGAGGLTAGVLRPPYVAQPPPPPPPTFASSSQGMIDMIKWEAENHINVKPKYVKPNPKAELGNLAKWIFDLGSDLVKEFVYHDLVKIQRKRKDDGNLNDKEKSDFNKLQEIDEDLNKKIGHLKFRLNKSCRCGFRADLASVLYLHKEHAHHERGGFLNCSMCKFSTRQPGAFKFHMEAEHSMCGRVENRPCFFECALCPYESNYPNRVEQHKTRCLKQFRQAFNLHPSCLTGPEVNLCLENVFYFVFTRQFLNTITPQSTNAGSNALTLPVASSTNFKDLKPKSASQNLTAIRAGSGILGKFGTQVSATQSSLISQQYVGKTSRMNIPSASSQLPGSSSMSRNFPVISSQIGGKAVTTSTAAGLQPGAVKQPPTVPQQPNIPNSSFEVCEICGGYVKDRKALRIHFFYAHRIDMPFGVFERTQPPLYCATCFARFWTAQGLQKHIEVHKADLAGANAVGNGVAGKCISCGHRVPNILMHMRMVHNRELRHYLAALMCIFCGNRFSSKREVENHMGSQHGVVVKNSTAQSLPLTPGQNQVPVVAPKPTVTNQRPSAGSAVTKQSTTVSPAPKSGGSKLNRGSQCVLCNLSFSRNVDLTRHCMRVHHTCMKCGLVVVDKESLTRHTCLHSAAGMRTCQICGEKGFHPAYYIKHMRDRHLRRCSVVLRRIDRAVVETFKRPITISDSEDDDVVEAPLSPKRQKLQEVQKNSTVSKPDKPKDEKAEQEIEKSVAQKEHQLEDQKGGKLDKDKEHSSDEKELQPADEDKSNSADTKEANSDDEKVQNSTSKTLKPDSLKKGKSESHAADSSSSKKEPNLDIAEEMEDKKVKRSEKKNGESVEKSASGENLVEGADSKSKKGVDDSKNRTVCSGNKTQKTDKNTEKTNNDRKRKTDDESDSSSDDVPYSKRLRRSSRANSDVLELD</sequence>
<keyword evidence="6" id="KW-0539">Nucleus</keyword>
<evidence type="ECO:0000256" key="1">
    <source>
        <dbReference type="ARBA" id="ARBA00004123"/>
    </source>
</evidence>
<evidence type="ECO:0000256" key="7">
    <source>
        <dbReference type="SAM" id="MobiDB-lite"/>
    </source>
</evidence>
<feature type="domain" description="C2H2-type" evidence="8">
    <location>
        <begin position="1041"/>
        <end position="1061"/>
    </location>
</feature>
<proteinExistence type="predicted"/>
<comment type="caution">
    <text evidence="9">The sequence shown here is derived from an EMBL/GenBank/DDBJ whole genome shotgun (WGS) entry which is preliminary data.</text>
</comment>
<dbReference type="Proteomes" id="UP001519460">
    <property type="component" value="Unassembled WGS sequence"/>
</dbReference>
<dbReference type="InterPro" id="IPR050888">
    <property type="entry name" value="ZnF_C2H2-type_TF"/>
</dbReference>
<dbReference type="GO" id="GO:0008270">
    <property type="term" value="F:zinc ion binding"/>
    <property type="evidence" value="ECO:0007669"/>
    <property type="project" value="UniProtKB-KW"/>
</dbReference>
<protein>
    <recommendedName>
        <fullName evidence="8">C2H2-type domain-containing protein</fullName>
    </recommendedName>
</protein>
<organism evidence="9 10">
    <name type="scientific">Batillaria attramentaria</name>
    <dbReference type="NCBI Taxonomy" id="370345"/>
    <lineage>
        <taxon>Eukaryota</taxon>
        <taxon>Metazoa</taxon>
        <taxon>Spiralia</taxon>
        <taxon>Lophotrochozoa</taxon>
        <taxon>Mollusca</taxon>
        <taxon>Gastropoda</taxon>
        <taxon>Caenogastropoda</taxon>
        <taxon>Sorbeoconcha</taxon>
        <taxon>Cerithioidea</taxon>
        <taxon>Batillariidae</taxon>
        <taxon>Batillaria</taxon>
    </lineage>
</organism>
<dbReference type="PANTHER" id="PTHR24406">
    <property type="entry name" value="TRANSCRIPTIONAL REPRESSOR CTCFL-RELATED"/>
    <property type="match status" value="1"/>
</dbReference>
<feature type="domain" description="C2H2-type" evidence="8">
    <location>
        <begin position="931"/>
        <end position="952"/>
    </location>
</feature>
<feature type="compositionally biased region" description="Basic and acidic residues" evidence="7">
    <location>
        <begin position="166"/>
        <end position="295"/>
    </location>
</feature>
<feature type="compositionally biased region" description="Basic and acidic residues" evidence="7">
    <location>
        <begin position="1146"/>
        <end position="1214"/>
    </location>
</feature>
<keyword evidence="3" id="KW-0677">Repeat</keyword>
<keyword evidence="10" id="KW-1185">Reference proteome</keyword>
<keyword evidence="2" id="KW-0479">Metal-binding</keyword>